<dbReference type="AlphaFoldDB" id="A0A848KPI3"/>
<name>A0A848KPI3_9NOCA</name>
<evidence type="ECO:0000313" key="3">
    <source>
        <dbReference type="Proteomes" id="UP000535543"/>
    </source>
</evidence>
<evidence type="ECO:0000313" key="2">
    <source>
        <dbReference type="EMBL" id="NMN98512.1"/>
    </source>
</evidence>
<keyword evidence="3" id="KW-1185">Reference proteome</keyword>
<proteinExistence type="predicted"/>
<dbReference type="GO" id="GO:0016491">
    <property type="term" value="F:oxidoreductase activity"/>
    <property type="evidence" value="ECO:0007669"/>
    <property type="project" value="InterPro"/>
</dbReference>
<accession>A0A848KPI3</accession>
<evidence type="ECO:0000259" key="1">
    <source>
        <dbReference type="Pfam" id="PF09995"/>
    </source>
</evidence>
<reference evidence="2 3" key="2">
    <citation type="submission" date="2020-06" db="EMBL/GenBank/DDBJ databases">
        <title>Antribacter stalactiti gen. nov., sp. nov., a new member of the family Nacardiaceae isolated from a cave.</title>
        <authorList>
            <person name="Kim I.S."/>
        </authorList>
    </citation>
    <scope>NUCLEOTIDE SEQUENCE [LARGE SCALE GENOMIC DNA]</scope>
    <source>
        <strain evidence="2 3">YC2-7</strain>
    </source>
</reference>
<dbReference type="PANTHER" id="PTHR36151:SF3">
    <property type="entry name" value="ER-BOUND OXYGENASE MPAB_MPAB'_RUBBER OXYGENASE CATALYTIC DOMAIN-CONTAINING PROTEIN"/>
    <property type="match status" value="1"/>
</dbReference>
<sequence>MTLAHAQTSRQAPDGDFDITEYIDGVAGLLGGTANVIMQLSSPPVGHGVAESTVDWGKVKLHPVKRLRTTLAYIAVALEGTEAEREYYRNEVNRSHRNVRSGPDSPVKYNAFDPKLQLWVAACIYWGLVDMVEKLHGPLDDAEADAMYHYCSRLGTTLQMPESMWPADRAAFDAYWNRTVATKSIDPVVREYLYDLVMLGFMPWPIRIFGPLQRFVVTGVLPQKFRDEMQLRWTDEDQRRFDRALRVIGAVNRRLPGPVRRFPSNFYLMETRFRIRYNKAIV</sequence>
<dbReference type="Proteomes" id="UP000535543">
    <property type="component" value="Unassembled WGS sequence"/>
</dbReference>
<dbReference type="RefSeq" id="WP_169592946.1">
    <property type="nucleotide sequence ID" value="NZ_VCQU01000011.1"/>
</dbReference>
<dbReference type="EMBL" id="VCQU01000011">
    <property type="protein sequence ID" value="NMN98512.1"/>
    <property type="molecule type" value="Genomic_DNA"/>
</dbReference>
<protein>
    <submittedName>
        <fullName evidence="2">DUF2236 domain-containing protein</fullName>
    </submittedName>
</protein>
<dbReference type="PANTHER" id="PTHR36151">
    <property type="entry name" value="BLR2777 PROTEIN"/>
    <property type="match status" value="1"/>
</dbReference>
<dbReference type="InterPro" id="IPR018713">
    <property type="entry name" value="MPAB/Lcp_cat_dom"/>
</dbReference>
<reference evidence="2 3" key="1">
    <citation type="submission" date="2019-05" db="EMBL/GenBank/DDBJ databases">
        <authorList>
            <person name="Lee S.D."/>
        </authorList>
    </citation>
    <scope>NUCLEOTIDE SEQUENCE [LARGE SCALE GENOMIC DNA]</scope>
    <source>
        <strain evidence="2 3">YC2-7</strain>
    </source>
</reference>
<comment type="caution">
    <text evidence="2">The sequence shown here is derived from an EMBL/GenBank/DDBJ whole genome shotgun (WGS) entry which is preliminary data.</text>
</comment>
<gene>
    <name evidence="2" type="ORF">FGL95_26095</name>
</gene>
<feature type="domain" description="ER-bound oxygenase mpaB/mpaB'/Rubber oxygenase catalytic" evidence="1">
    <location>
        <begin position="24"/>
        <end position="249"/>
    </location>
</feature>
<dbReference type="Pfam" id="PF09995">
    <property type="entry name" value="MPAB_Lcp_cat"/>
    <property type="match status" value="1"/>
</dbReference>
<organism evidence="2 3">
    <name type="scientific">Antrihabitans stalactiti</name>
    <dbReference type="NCBI Taxonomy" id="2584121"/>
    <lineage>
        <taxon>Bacteria</taxon>
        <taxon>Bacillati</taxon>
        <taxon>Actinomycetota</taxon>
        <taxon>Actinomycetes</taxon>
        <taxon>Mycobacteriales</taxon>
        <taxon>Nocardiaceae</taxon>
        <taxon>Antrihabitans</taxon>
    </lineage>
</organism>